<accession>Q113H4</accession>
<name>Q113H4_TRIEI</name>
<dbReference type="AlphaFoldDB" id="Q113H4"/>
<dbReference type="EMBL" id="CP000393">
    <property type="protein sequence ID" value="ABG51350.1"/>
    <property type="molecule type" value="Genomic_DNA"/>
</dbReference>
<organism evidence="1">
    <name type="scientific">Trichodesmium erythraeum (strain IMS101)</name>
    <dbReference type="NCBI Taxonomy" id="203124"/>
    <lineage>
        <taxon>Bacteria</taxon>
        <taxon>Bacillati</taxon>
        <taxon>Cyanobacteriota</taxon>
        <taxon>Cyanophyceae</taxon>
        <taxon>Oscillatoriophycideae</taxon>
        <taxon>Oscillatoriales</taxon>
        <taxon>Microcoleaceae</taxon>
        <taxon>Trichodesmium</taxon>
    </lineage>
</organism>
<dbReference type="KEGG" id="ter:Tery_2115"/>
<protein>
    <submittedName>
        <fullName evidence="1">Uncharacterized protein</fullName>
    </submittedName>
</protein>
<gene>
    <name evidence="1" type="ordered locus">Tery_2115</name>
</gene>
<dbReference type="RefSeq" id="WP_011611720.1">
    <property type="nucleotide sequence ID" value="NC_008312.1"/>
</dbReference>
<dbReference type="HOGENOM" id="CLU_2792826_0_0_3"/>
<proteinExistence type="predicted"/>
<evidence type="ECO:0000313" key="1">
    <source>
        <dbReference type="EMBL" id="ABG51350.1"/>
    </source>
</evidence>
<sequence length="68" mass="7664">MLTNPHSNRPNYGAISTGDGFMFIKLVNGEIPQYALSQGFFTFHPGNKLYDVLPILKPLTEIVLKRIE</sequence>
<reference evidence="1" key="1">
    <citation type="submission" date="2006-06" db="EMBL/GenBank/DDBJ databases">
        <title>Complete sequence of Trichodesmium erythraeum IMS101.</title>
        <authorList>
            <consortium name="US DOE Joint Genome Institute"/>
            <person name="Copeland A."/>
            <person name="Lucas S."/>
            <person name="Lapidus A."/>
            <person name="Barry K."/>
            <person name="Detter J.C."/>
            <person name="Glavina del Rio T."/>
            <person name="Hammon N."/>
            <person name="Israni S."/>
            <person name="Dalin E."/>
            <person name="Tice H."/>
            <person name="Pitluck S."/>
            <person name="Kiss H."/>
            <person name="Munk A.C."/>
            <person name="Brettin T."/>
            <person name="Bruce D."/>
            <person name="Han C."/>
            <person name="Tapia R."/>
            <person name="Gilna P."/>
            <person name="Schmutz J."/>
            <person name="Larimer F."/>
            <person name="Land M."/>
            <person name="Hauser L."/>
            <person name="Kyrpides N."/>
            <person name="Kim E."/>
            <person name="Richardson P."/>
        </authorList>
    </citation>
    <scope>NUCLEOTIDE SEQUENCE [LARGE SCALE GENOMIC DNA]</scope>
    <source>
        <strain evidence="1">IMS101</strain>
    </source>
</reference>